<dbReference type="EMBL" id="QZFV01000131">
    <property type="protein sequence ID" value="RJQ78383.1"/>
    <property type="molecule type" value="Genomic_DNA"/>
</dbReference>
<accession>A0A419HPS2</accession>
<name>A0A419HPS2_9PSEU</name>
<organism evidence="1 2">
    <name type="scientific">Amycolatopsis panacis</name>
    <dbReference type="NCBI Taxonomy" id="2340917"/>
    <lineage>
        <taxon>Bacteria</taxon>
        <taxon>Bacillati</taxon>
        <taxon>Actinomycetota</taxon>
        <taxon>Actinomycetes</taxon>
        <taxon>Pseudonocardiales</taxon>
        <taxon>Pseudonocardiaceae</taxon>
        <taxon>Amycolatopsis</taxon>
    </lineage>
</organism>
<keyword evidence="2" id="KW-1185">Reference proteome</keyword>
<evidence type="ECO:0000313" key="1">
    <source>
        <dbReference type="EMBL" id="RJQ78383.1"/>
    </source>
</evidence>
<dbReference type="RefSeq" id="WP_120026421.1">
    <property type="nucleotide sequence ID" value="NZ_QZFV01000131.1"/>
</dbReference>
<dbReference type="OrthoDB" id="5194739at2"/>
<dbReference type="AlphaFoldDB" id="A0A419HPS2"/>
<sequence length="235" mass="23515">MEGAGGAAAAAIGAARDKAPEEPGFWDDVGDFLSDVGAGLANAAGTVVNAAASFGNAVLHHPLDAGMTVAGAALTVLGAGGEISGVALDATGAGAVAGVPLNIVSAGAIAGGLTMAAAGAGDLARYATGDDRVEVMRTDHTGAGDGEFGSTEGFRGSEFGRDEIEEFISGHTGDAMPGMNRPSPQQISKVLDEAPPVRLEGQNAEEFVGTVNGEKIRVIVNYDMPWRSTSYKIGQ</sequence>
<protein>
    <recommendedName>
        <fullName evidence="3">Bacterial CdiA-CT RNAse A domain-containing protein</fullName>
    </recommendedName>
</protein>
<dbReference type="Proteomes" id="UP000285112">
    <property type="component" value="Unassembled WGS sequence"/>
</dbReference>
<comment type="caution">
    <text evidence="1">The sequence shown here is derived from an EMBL/GenBank/DDBJ whole genome shotgun (WGS) entry which is preliminary data.</text>
</comment>
<reference evidence="1 2" key="1">
    <citation type="submission" date="2018-09" db="EMBL/GenBank/DDBJ databases">
        <title>YIM PH 21725 draft genome.</title>
        <authorList>
            <person name="Miao C."/>
        </authorList>
    </citation>
    <scope>NUCLEOTIDE SEQUENCE [LARGE SCALE GENOMIC DNA]</scope>
    <source>
        <strain evidence="2">YIM PH21725</strain>
    </source>
</reference>
<gene>
    <name evidence="1" type="ORF">D5S19_28405</name>
</gene>
<evidence type="ECO:0008006" key="3">
    <source>
        <dbReference type="Google" id="ProtNLM"/>
    </source>
</evidence>
<proteinExistence type="predicted"/>
<evidence type="ECO:0000313" key="2">
    <source>
        <dbReference type="Proteomes" id="UP000285112"/>
    </source>
</evidence>